<dbReference type="EMBL" id="OC863894">
    <property type="protein sequence ID" value="CAD7631342.1"/>
    <property type="molecule type" value="Genomic_DNA"/>
</dbReference>
<feature type="compositionally biased region" description="Polar residues" evidence="1">
    <location>
        <begin position="682"/>
        <end position="701"/>
    </location>
</feature>
<feature type="region of interest" description="Disordered" evidence="1">
    <location>
        <begin position="557"/>
        <end position="590"/>
    </location>
</feature>
<evidence type="ECO:0008006" key="4">
    <source>
        <dbReference type="Google" id="ProtNLM"/>
    </source>
</evidence>
<reference evidence="2" key="1">
    <citation type="submission" date="2020-11" db="EMBL/GenBank/DDBJ databases">
        <authorList>
            <person name="Tran Van P."/>
        </authorList>
    </citation>
    <scope>NUCLEOTIDE SEQUENCE</scope>
</reference>
<sequence length="994" mass="106984">MLEKKGVSPILCQTGAQTQGNGGPTQGVGPPSAPSAQQSAICSQPMNDTNNGLEPKRCGSKGTTSASSSGPNTPLGDQMMAPMTASQDFVIIKSEDQMPPNAANHCDNKTKLNVETQLRSNHMIDTKPNINTLNANVNMCGNRDNITANNGMKCRDNVMSCGANGAINGPMNGMNCINNTSPLNHLLNDDKLTSFGNEFGIPMPVPTGNLPVPGDLPPFPLMSQPMNTRMRGRGPCGPPLAQGPRMPINAPLHSQPHNNMHQMVANNNMPPQKSSMTMESQYMQQQSQIFVFNTKVANDAADAVDKGSFASIIDYHCANPETKRLLEKFPLKAPINRGNCSAVWLNNMAQQKQGGRGLKPNVSNAHLMHPSMMKNSFGGPRESGPCNTSGPGPGGGMGGNWPNNMNNMCPNPNAGPNWSAPQQQMFAQNSDINPNNVFTNSPIGANIRGCPPFGSNNFGPNPQMFNNSPNPGMGGPTHGGPPQPPQEIPDETLTEEQRQNRVKKLALLRSMQQQLCPEMMDPSLMGHMMRMPAPNQPMNASDFINDQNMYPMSESDPMANTDPHMNPSRMIANPNNTQNHTSMPPTSGAASLEWQKANFLDDRRRKSQANGQGVHNTNNSVPISHQSPLSQPSSALNSPNPCISQSPGSRIPPPPYNQGIRSHSSPHPASPVTGSLPMPSPRMQSPADSQFTSGARLTHTSPGPPTPSADSNSSLSGHWSKHMSVSSAPNTIPSNTSSSTAVKNSGRNQGSNNVTNIRANTPSSIGPSHSPSNVKKLPNLMTGKGLGDCSDLLINSGEPNRPLHPNDVPLMGPTVATNCSSPFICNKQEPALMPVPSPQQIQYLNTFEGQELTIQKQPNTSLRDTDLIAHASDLDIGFNNEFANSCQPFATNERMPNFPLMDGMNARFASNPQNPNMSGNQFEMSARFMTPPDNNQRFGGPVFDGSAPRMMNSHESQFRPQNMLCMPYPQMDNNMMRFSSPCDNLMPPRGMQCL</sequence>
<feature type="region of interest" description="Disordered" evidence="1">
    <location>
        <begin position="459"/>
        <end position="489"/>
    </location>
</feature>
<feature type="region of interest" description="Disordered" evidence="1">
    <location>
        <begin position="604"/>
        <end position="782"/>
    </location>
</feature>
<feature type="compositionally biased region" description="Polar residues" evidence="1">
    <location>
        <begin position="742"/>
        <end position="773"/>
    </location>
</feature>
<feature type="compositionally biased region" description="Polar residues" evidence="1">
    <location>
        <begin position="34"/>
        <end position="52"/>
    </location>
</feature>
<accession>A0A7R9KZU2</accession>
<feature type="compositionally biased region" description="Polar residues" evidence="1">
    <location>
        <begin position="608"/>
        <end position="648"/>
    </location>
</feature>
<dbReference type="AlphaFoldDB" id="A0A7R9KZU2"/>
<evidence type="ECO:0000256" key="1">
    <source>
        <dbReference type="SAM" id="MobiDB-lite"/>
    </source>
</evidence>
<dbReference type="OrthoDB" id="7668649at2759"/>
<name>A0A7R9KZU2_9ACAR</name>
<evidence type="ECO:0000313" key="3">
    <source>
        <dbReference type="Proteomes" id="UP000759131"/>
    </source>
</evidence>
<keyword evidence="3" id="KW-1185">Reference proteome</keyword>
<feature type="compositionally biased region" description="Polar residues" evidence="1">
    <location>
        <begin position="708"/>
        <end position="717"/>
    </location>
</feature>
<feature type="compositionally biased region" description="Low complexity" evidence="1">
    <location>
        <begin position="726"/>
        <end position="741"/>
    </location>
</feature>
<feature type="region of interest" description="Disordered" evidence="1">
    <location>
        <begin position="1"/>
        <end position="80"/>
    </location>
</feature>
<gene>
    <name evidence="2" type="ORF">OSB1V03_LOCUS11751</name>
</gene>
<proteinExistence type="predicted"/>
<evidence type="ECO:0000313" key="2">
    <source>
        <dbReference type="EMBL" id="CAD7631342.1"/>
    </source>
</evidence>
<organism evidence="2">
    <name type="scientific">Medioppia subpectinata</name>
    <dbReference type="NCBI Taxonomy" id="1979941"/>
    <lineage>
        <taxon>Eukaryota</taxon>
        <taxon>Metazoa</taxon>
        <taxon>Ecdysozoa</taxon>
        <taxon>Arthropoda</taxon>
        <taxon>Chelicerata</taxon>
        <taxon>Arachnida</taxon>
        <taxon>Acari</taxon>
        <taxon>Acariformes</taxon>
        <taxon>Sarcoptiformes</taxon>
        <taxon>Oribatida</taxon>
        <taxon>Brachypylina</taxon>
        <taxon>Oppioidea</taxon>
        <taxon>Oppiidae</taxon>
        <taxon>Medioppia</taxon>
    </lineage>
</organism>
<feature type="compositionally biased region" description="Low complexity" evidence="1">
    <location>
        <begin position="60"/>
        <end position="70"/>
    </location>
</feature>
<dbReference type="Proteomes" id="UP000759131">
    <property type="component" value="Unassembled WGS sequence"/>
</dbReference>
<dbReference type="EMBL" id="CAJPIZ010009319">
    <property type="protein sequence ID" value="CAG2111772.1"/>
    <property type="molecule type" value="Genomic_DNA"/>
</dbReference>
<protein>
    <recommendedName>
        <fullName evidence="4">B-cell lymphoma 9 beta-catenin binding domain-containing protein</fullName>
    </recommendedName>
</protein>
<feature type="compositionally biased region" description="Polar residues" evidence="1">
    <location>
        <begin position="573"/>
        <end position="589"/>
    </location>
</feature>